<dbReference type="OrthoDB" id="1932595at2759"/>
<dbReference type="PANTHER" id="PTHR10775">
    <property type="entry name" value="OS08G0208400 PROTEIN"/>
    <property type="match status" value="1"/>
</dbReference>
<dbReference type="AlphaFoldDB" id="A0A834G8E6"/>
<reference evidence="1" key="1">
    <citation type="submission" date="2019-11" db="EMBL/GenBank/DDBJ databases">
        <authorList>
            <person name="Liu Y."/>
            <person name="Hou J."/>
            <person name="Li T.-Q."/>
            <person name="Guan C.-H."/>
            <person name="Wu X."/>
            <person name="Wu H.-Z."/>
            <person name="Ling F."/>
            <person name="Zhang R."/>
            <person name="Shi X.-G."/>
            <person name="Ren J.-P."/>
            <person name="Chen E.-F."/>
            <person name="Sun J.-M."/>
        </authorList>
    </citation>
    <scope>NUCLEOTIDE SEQUENCE</scope>
    <source>
        <strain evidence="1">Adult_tree_wgs_1</strain>
        <tissue evidence="1">Leaves</tissue>
    </source>
</reference>
<dbReference type="PANTHER" id="PTHR10775:SF173">
    <property type="match status" value="1"/>
</dbReference>
<comment type="caution">
    <text evidence="1">The sequence shown here is derived from an EMBL/GenBank/DDBJ whole genome shotgun (WGS) entry which is preliminary data.</text>
</comment>
<gene>
    <name evidence="1" type="ORF">RHSIM_Rhsim11G0031600</name>
</gene>
<name>A0A834G8E6_RHOSS</name>
<evidence type="ECO:0000313" key="2">
    <source>
        <dbReference type="Proteomes" id="UP000626092"/>
    </source>
</evidence>
<proteinExistence type="predicted"/>
<organism evidence="1 2">
    <name type="scientific">Rhododendron simsii</name>
    <name type="common">Sims's rhododendron</name>
    <dbReference type="NCBI Taxonomy" id="118357"/>
    <lineage>
        <taxon>Eukaryota</taxon>
        <taxon>Viridiplantae</taxon>
        <taxon>Streptophyta</taxon>
        <taxon>Embryophyta</taxon>
        <taxon>Tracheophyta</taxon>
        <taxon>Spermatophyta</taxon>
        <taxon>Magnoliopsida</taxon>
        <taxon>eudicotyledons</taxon>
        <taxon>Gunneridae</taxon>
        <taxon>Pentapetalae</taxon>
        <taxon>asterids</taxon>
        <taxon>Ericales</taxon>
        <taxon>Ericaceae</taxon>
        <taxon>Ericoideae</taxon>
        <taxon>Rhodoreae</taxon>
        <taxon>Rhododendron</taxon>
    </lineage>
</organism>
<accession>A0A834G8E6</accession>
<dbReference type="InterPro" id="IPR004242">
    <property type="entry name" value="Transposase_21"/>
</dbReference>
<sequence>MDLHIVPNHVGLHSPPSHMDLHSQPSCMALYRLPICPELDSLTICPELHSLPTHITLHTLSSPMALCILMRQRTWMYRQMNGFEDCWYYHGETISAATSSKTCETPVEQIGLQFGDIEEMLHDVFYMHTRSTDDIRDETNEAEPFSQGPSEQRNENAQRFYDLLKDAKQPLYEGCKSFSKLSSIVHLYHLKYLRGLSNETFTMILQALKAMLPPDAKLPKDCYEAKKIIKDLGLGYENIHACPKECGLEMMIRSLIRVLHPKGKEKGAKVLRWLPVKTRLQRLYMALETAESMKWHAEGRTKDVTMRYPANTPVWKSFDSKHKDFATEPCNVRLGIASDSPRFNVADEEERMRNKETIRKLEDKGQAQEVEINNLKEQVAFVMRYMPEITGLQVITVA</sequence>
<keyword evidence="2" id="KW-1185">Reference proteome</keyword>
<dbReference type="Proteomes" id="UP000626092">
    <property type="component" value="Unassembled WGS sequence"/>
</dbReference>
<evidence type="ECO:0000313" key="1">
    <source>
        <dbReference type="EMBL" id="KAF7128066.1"/>
    </source>
</evidence>
<dbReference type="Pfam" id="PF02992">
    <property type="entry name" value="Transposase_21"/>
    <property type="match status" value="1"/>
</dbReference>
<dbReference type="EMBL" id="WJXA01000011">
    <property type="protein sequence ID" value="KAF7128066.1"/>
    <property type="molecule type" value="Genomic_DNA"/>
</dbReference>
<protein>
    <submittedName>
        <fullName evidence="1">Uncharacterized protein</fullName>
    </submittedName>
</protein>